<dbReference type="EMBL" id="JANRMS010001186">
    <property type="protein sequence ID" value="KAJ3530317.1"/>
    <property type="molecule type" value="Genomic_DNA"/>
</dbReference>
<protein>
    <submittedName>
        <fullName evidence="1">Uncharacterized protein</fullName>
    </submittedName>
</protein>
<sequence length="159" mass="17981">MGCFMGSLEGWLGIRSLCTFHLRVTKQSQSAEKLVQWLHSESQYAASTVGKMIEKVQHASLQEADLKDGWLQKQMPGGFGLVFSIWMKNAEHAQRLPSMLYVFQHATSLGGVESLVEWRAMSNQGRDPRLMWVSCGVEDVEDMKADILQAFESLLRDFP</sequence>
<evidence type="ECO:0000313" key="1">
    <source>
        <dbReference type="EMBL" id="KAJ3530317.1"/>
    </source>
</evidence>
<reference evidence="1" key="1">
    <citation type="submission" date="2022-08" db="EMBL/GenBank/DDBJ databases">
        <title>Genome Sequence of Fusarium decemcellulare.</title>
        <authorList>
            <person name="Buettner E."/>
        </authorList>
    </citation>
    <scope>NUCLEOTIDE SEQUENCE</scope>
    <source>
        <strain evidence="1">Babe19</strain>
    </source>
</reference>
<name>A0ACC1S1W8_9HYPO</name>
<accession>A0ACC1S1W8</accession>
<proteinExistence type="predicted"/>
<dbReference type="Proteomes" id="UP001148629">
    <property type="component" value="Unassembled WGS sequence"/>
</dbReference>
<evidence type="ECO:0000313" key="2">
    <source>
        <dbReference type="Proteomes" id="UP001148629"/>
    </source>
</evidence>
<keyword evidence="2" id="KW-1185">Reference proteome</keyword>
<comment type="caution">
    <text evidence="1">The sequence shown here is derived from an EMBL/GenBank/DDBJ whole genome shotgun (WGS) entry which is preliminary data.</text>
</comment>
<gene>
    <name evidence="1" type="ORF">NM208_g9380</name>
</gene>
<organism evidence="1 2">
    <name type="scientific">Fusarium decemcellulare</name>
    <dbReference type="NCBI Taxonomy" id="57161"/>
    <lineage>
        <taxon>Eukaryota</taxon>
        <taxon>Fungi</taxon>
        <taxon>Dikarya</taxon>
        <taxon>Ascomycota</taxon>
        <taxon>Pezizomycotina</taxon>
        <taxon>Sordariomycetes</taxon>
        <taxon>Hypocreomycetidae</taxon>
        <taxon>Hypocreales</taxon>
        <taxon>Nectriaceae</taxon>
        <taxon>Fusarium</taxon>
        <taxon>Fusarium decemcellulare species complex</taxon>
    </lineage>
</organism>